<sequence>MLRTRFTPSSLMAGAALGALLITMGAAQAATPASPMRPPIPPNGTTNAQAASAPAQSAALPMPDSVARQAAEQADGFFGTLVRPRTPGQIQEVWDRAKPEEAVYTAEMCEACTYKIRTREFMVTVIELPRGEEIASVDLGDTGGFSVKPRGKRRLAVRPVGHGYDSSLVVYGKSGALYPFYLRAEGFNAMTIPDLVVRIAGAVTTDKDLAVPGFDETASGETPPIPEGLAGGKAGDPGQTGARGIVAGLTQTAPGTADGDFVASAPFDPSKLRGWGDYTLWGDDGLKPETVFRDDHFTYIRFGERWKDIELPTAYVVVDGIDELVNTRVQGSTYIIESTRPLITLKSGESFLCIEYEGEA</sequence>
<dbReference type="CDD" id="cd06911">
    <property type="entry name" value="VirB9_CagX_TrbG"/>
    <property type="match status" value="1"/>
</dbReference>
<accession>A0A081BF82</accession>
<dbReference type="Gene3D" id="2.60.40.2500">
    <property type="match status" value="1"/>
</dbReference>
<keyword evidence="6" id="KW-1185">Reference proteome</keyword>
<feature type="region of interest" description="Disordered" evidence="3">
    <location>
        <begin position="31"/>
        <end position="55"/>
    </location>
</feature>
<gene>
    <name evidence="5" type="ORF">M2A_3199</name>
</gene>
<feature type="signal peptide" evidence="4">
    <location>
        <begin position="1"/>
        <end position="29"/>
    </location>
</feature>
<evidence type="ECO:0000256" key="1">
    <source>
        <dbReference type="ARBA" id="ARBA00006135"/>
    </source>
</evidence>
<dbReference type="RefSeq" id="WP_045449587.1">
    <property type="nucleotide sequence ID" value="NZ_BBIO01000025.1"/>
</dbReference>
<dbReference type="STRING" id="1333998.M2A_3199"/>
<dbReference type="InterPro" id="IPR033645">
    <property type="entry name" value="VirB9/CagX/TrbG_C"/>
</dbReference>
<evidence type="ECO:0000313" key="6">
    <source>
        <dbReference type="Proteomes" id="UP000028702"/>
    </source>
</evidence>
<feature type="region of interest" description="Disordered" evidence="3">
    <location>
        <begin position="212"/>
        <end position="243"/>
    </location>
</feature>
<dbReference type="InterPro" id="IPR038161">
    <property type="entry name" value="VirB9/CagX/TrbG_C_sf"/>
</dbReference>
<protein>
    <submittedName>
        <fullName evidence="5">DNA transformation compentancy</fullName>
    </submittedName>
</protein>
<organism evidence="5 6">
    <name type="scientific">Tepidicaulis marinus</name>
    <dbReference type="NCBI Taxonomy" id="1333998"/>
    <lineage>
        <taxon>Bacteria</taxon>
        <taxon>Pseudomonadati</taxon>
        <taxon>Pseudomonadota</taxon>
        <taxon>Alphaproteobacteria</taxon>
        <taxon>Hyphomicrobiales</taxon>
        <taxon>Parvibaculaceae</taxon>
        <taxon>Tepidicaulis</taxon>
    </lineage>
</organism>
<name>A0A081BF82_9HYPH</name>
<dbReference type="Proteomes" id="UP000028702">
    <property type="component" value="Unassembled WGS sequence"/>
</dbReference>
<feature type="chain" id="PRO_5001755106" evidence="4">
    <location>
        <begin position="30"/>
        <end position="360"/>
    </location>
</feature>
<evidence type="ECO:0000256" key="4">
    <source>
        <dbReference type="SAM" id="SignalP"/>
    </source>
</evidence>
<comment type="similarity">
    <text evidence="1">Belongs to the TrbG/VirB9 family.</text>
</comment>
<dbReference type="EMBL" id="BBIO01000025">
    <property type="protein sequence ID" value="GAK46700.1"/>
    <property type="molecule type" value="Genomic_DNA"/>
</dbReference>
<reference evidence="5 6" key="1">
    <citation type="submission" date="2014-07" db="EMBL/GenBank/DDBJ databases">
        <title>Tepidicaulis marinum gen. nov., sp. nov., a novel marine bacterium denitrifying nitrate to nitrous oxide strictly under microaerobic conditions.</title>
        <authorList>
            <person name="Takeuchi M."/>
            <person name="Yamagishi T."/>
            <person name="Kamagata Y."/>
            <person name="Oshima K."/>
            <person name="Hattori M."/>
            <person name="Katayama T."/>
            <person name="Hanada S."/>
            <person name="Tamaki H."/>
            <person name="Marumo K."/>
            <person name="Maeda H."/>
            <person name="Nedachi M."/>
            <person name="Iwasaki W."/>
            <person name="Suwa Y."/>
            <person name="Sakata S."/>
        </authorList>
    </citation>
    <scope>NUCLEOTIDE SEQUENCE [LARGE SCALE GENOMIC DNA]</scope>
    <source>
        <strain evidence="5 6">MA2</strain>
    </source>
</reference>
<evidence type="ECO:0000313" key="5">
    <source>
        <dbReference type="EMBL" id="GAK46700.1"/>
    </source>
</evidence>
<dbReference type="AlphaFoldDB" id="A0A081BF82"/>
<dbReference type="eggNOG" id="COG3504">
    <property type="taxonomic scope" value="Bacteria"/>
</dbReference>
<dbReference type="InterPro" id="IPR010258">
    <property type="entry name" value="Conjugal_tfr_TrbG/VirB9/CagX"/>
</dbReference>
<dbReference type="Pfam" id="PF03524">
    <property type="entry name" value="CagX"/>
    <property type="match status" value="1"/>
</dbReference>
<proteinExistence type="inferred from homology"/>
<evidence type="ECO:0000256" key="2">
    <source>
        <dbReference type="ARBA" id="ARBA00022729"/>
    </source>
</evidence>
<evidence type="ECO:0000256" key="3">
    <source>
        <dbReference type="SAM" id="MobiDB-lite"/>
    </source>
</evidence>
<comment type="caution">
    <text evidence="5">The sequence shown here is derived from an EMBL/GenBank/DDBJ whole genome shotgun (WGS) entry which is preliminary data.</text>
</comment>
<keyword evidence="2 4" id="KW-0732">Signal</keyword>